<evidence type="ECO:0000256" key="6">
    <source>
        <dbReference type="ARBA" id="ARBA00023015"/>
    </source>
</evidence>
<evidence type="ECO:0000256" key="2">
    <source>
        <dbReference type="ARBA" id="ARBA00018672"/>
    </source>
</evidence>
<evidence type="ECO:0000256" key="9">
    <source>
        <dbReference type="ARBA" id="ARBA00024867"/>
    </source>
</evidence>
<keyword evidence="8" id="KW-0804">Transcription</keyword>
<dbReference type="GO" id="GO:0005737">
    <property type="term" value="C:cytoplasm"/>
    <property type="evidence" value="ECO:0007669"/>
    <property type="project" value="UniProtKB-SubCell"/>
</dbReference>
<dbReference type="PROSITE" id="PS50110">
    <property type="entry name" value="RESPONSE_REGULATORY"/>
    <property type="match status" value="1"/>
</dbReference>
<dbReference type="InterPro" id="IPR001789">
    <property type="entry name" value="Sig_transdc_resp-reg_receiver"/>
</dbReference>
<proteinExistence type="predicted"/>
<dbReference type="InterPro" id="IPR018060">
    <property type="entry name" value="HTH_AraC"/>
</dbReference>
<dbReference type="Proteomes" id="UP000095651">
    <property type="component" value="Unassembled WGS sequence"/>
</dbReference>
<dbReference type="SMART" id="SM00448">
    <property type="entry name" value="REC"/>
    <property type="match status" value="1"/>
</dbReference>
<dbReference type="RefSeq" id="WP_055657879.1">
    <property type="nucleotide sequence ID" value="NZ_CABIXC010000012.1"/>
</dbReference>
<evidence type="ECO:0000259" key="11">
    <source>
        <dbReference type="PROSITE" id="PS01124"/>
    </source>
</evidence>
<dbReference type="CDD" id="cd17536">
    <property type="entry name" value="REC_YesN-like"/>
    <property type="match status" value="1"/>
</dbReference>
<dbReference type="InterPro" id="IPR009057">
    <property type="entry name" value="Homeodomain-like_sf"/>
</dbReference>
<dbReference type="GO" id="GO:0003700">
    <property type="term" value="F:DNA-binding transcription factor activity"/>
    <property type="evidence" value="ECO:0007669"/>
    <property type="project" value="InterPro"/>
</dbReference>
<dbReference type="AlphaFoldDB" id="A0A174I6F9"/>
<gene>
    <name evidence="13" type="ORF">ERS852407_04034</name>
</gene>
<feature type="domain" description="Response regulatory" evidence="12">
    <location>
        <begin position="3"/>
        <end position="120"/>
    </location>
</feature>
<keyword evidence="4 10" id="KW-0597">Phosphoprotein</keyword>
<dbReference type="PANTHER" id="PTHR42713:SF3">
    <property type="entry name" value="TRANSCRIPTIONAL REGULATORY PROTEIN HPTR"/>
    <property type="match status" value="1"/>
</dbReference>
<reference evidence="13 14" key="1">
    <citation type="submission" date="2015-09" db="EMBL/GenBank/DDBJ databases">
        <authorList>
            <consortium name="Pathogen Informatics"/>
        </authorList>
    </citation>
    <scope>NUCLEOTIDE SEQUENCE [LARGE SCALE GENOMIC DNA]</scope>
    <source>
        <strain evidence="13 14">2789STDY5608850</strain>
    </source>
</reference>
<dbReference type="InterPro" id="IPR051552">
    <property type="entry name" value="HptR"/>
</dbReference>
<comment type="function">
    <text evidence="9">May play the central regulatory role in sporulation. It may be an element of the effector pathway responsible for the activation of sporulation genes in response to nutritional stress. Spo0A may act in concert with spo0H (a sigma factor) to control the expression of some genes that are critical to the sporulation process.</text>
</comment>
<name>A0A174I6F9_9FIRM</name>
<comment type="subcellular location">
    <subcellularLocation>
        <location evidence="1">Cytoplasm</location>
    </subcellularLocation>
</comment>
<keyword evidence="7" id="KW-0238">DNA-binding</keyword>
<evidence type="ECO:0000256" key="4">
    <source>
        <dbReference type="ARBA" id="ARBA00022553"/>
    </source>
</evidence>
<keyword evidence="3" id="KW-0963">Cytoplasm</keyword>
<dbReference type="PROSITE" id="PS01124">
    <property type="entry name" value="HTH_ARAC_FAMILY_2"/>
    <property type="match status" value="1"/>
</dbReference>
<keyword evidence="6" id="KW-0805">Transcription regulation</keyword>
<dbReference type="GO" id="GO:0000160">
    <property type="term" value="P:phosphorelay signal transduction system"/>
    <property type="evidence" value="ECO:0007669"/>
    <property type="project" value="UniProtKB-KW"/>
</dbReference>
<organism evidence="13 14">
    <name type="scientific">Hungatella hathewayi</name>
    <dbReference type="NCBI Taxonomy" id="154046"/>
    <lineage>
        <taxon>Bacteria</taxon>
        <taxon>Bacillati</taxon>
        <taxon>Bacillota</taxon>
        <taxon>Clostridia</taxon>
        <taxon>Lachnospirales</taxon>
        <taxon>Lachnospiraceae</taxon>
        <taxon>Hungatella</taxon>
    </lineage>
</organism>
<dbReference type="Pfam" id="PF12833">
    <property type="entry name" value="HTH_18"/>
    <property type="match status" value="1"/>
</dbReference>
<evidence type="ECO:0000256" key="8">
    <source>
        <dbReference type="ARBA" id="ARBA00023163"/>
    </source>
</evidence>
<dbReference type="Gene3D" id="3.40.50.2300">
    <property type="match status" value="1"/>
</dbReference>
<dbReference type="Gene3D" id="1.10.10.60">
    <property type="entry name" value="Homeodomain-like"/>
    <property type="match status" value="2"/>
</dbReference>
<evidence type="ECO:0000259" key="12">
    <source>
        <dbReference type="PROSITE" id="PS50110"/>
    </source>
</evidence>
<dbReference type="SUPFAM" id="SSF46689">
    <property type="entry name" value="Homeodomain-like"/>
    <property type="match status" value="1"/>
</dbReference>
<evidence type="ECO:0000313" key="13">
    <source>
        <dbReference type="EMBL" id="CUO81197.1"/>
    </source>
</evidence>
<protein>
    <recommendedName>
        <fullName evidence="2">Stage 0 sporulation protein A homolog</fullName>
    </recommendedName>
</protein>
<feature type="modified residue" description="4-aspartylphosphate" evidence="10">
    <location>
        <position position="55"/>
    </location>
</feature>
<keyword evidence="5" id="KW-0902">Two-component regulatory system</keyword>
<accession>A0A174I6F9</accession>
<feature type="domain" description="HTH araC/xylS-type" evidence="11">
    <location>
        <begin position="152"/>
        <end position="250"/>
    </location>
</feature>
<dbReference type="SMART" id="SM00342">
    <property type="entry name" value="HTH_ARAC"/>
    <property type="match status" value="1"/>
</dbReference>
<dbReference type="SUPFAM" id="SSF52172">
    <property type="entry name" value="CheY-like"/>
    <property type="match status" value="1"/>
</dbReference>
<evidence type="ECO:0000256" key="7">
    <source>
        <dbReference type="ARBA" id="ARBA00023125"/>
    </source>
</evidence>
<dbReference type="GO" id="GO:0043565">
    <property type="term" value="F:sequence-specific DNA binding"/>
    <property type="evidence" value="ECO:0007669"/>
    <property type="project" value="InterPro"/>
</dbReference>
<evidence type="ECO:0000256" key="3">
    <source>
        <dbReference type="ARBA" id="ARBA00022490"/>
    </source>
</evidence>
<dbReference type="InterPro" id="IPR011006">
    <property type="entry name" value="CheY-like_superfamily"/>
</dbReference>
<dbReference type="PANTHER" id="PTHR42713">
    <property type="entry name" value="HISTIDINE KINASE-RELATED"/>
    <property type="match status" value="1"/>
</dbReference>
<evidence type="ECO:0000313" key="14">
    <source>
        <dbReference type="Proteomes" id="UP000095651"/>
    </source>
</evidence>
<evidence type="ECO:0000256" key="1">
    <source>
        <dbReference type="ARBA" id="ARBA00004496"/>
    </source>
</evidence>
<evidence type="ECO:0000256" key="10">
    <source>
        <dbReference type="PROSITE-ProRule" id="PRU00169"/>
    </source>
</evidence>
<dbReference type="EMBL" id="CYZE01000012">
    <property type="protein sequence ID" value="CUO81197.1"/>
    <property type="molecule type" value="Genomic_DNA"/>
</dbReference>
<sequence>MYTVLIVDDEPNVLEGVKRLLDWEKLGVGRIWTAKTSLEVMSHIIDWNPDICLVDVRIGNDMGYELIECLSGLGIHSNYIMMSGYDDFHYVREALRCGALDYLLKPVGAEELEACVRKVIMEQLHGTLPEAEQKNGDPILKIEYEAMSPLIHKIVLMVAAEYGGHISLKIIADKFRMNSTYLGQIFIKETGMKFSEYLMCYRLCMAREQIVNSDEKIAVIAASVGYTNMNYFYQQFNQYYHTTPSEMRIRGSERN</sequence>
<dbReference type="Pfam" id="PF00072">
    <property type="entry name" value="Response_reg"/>
    <property type="match status" value="1"/>
</dbReference>
<evidence type="ECO:0000256" key="5">
    <source>
        <dbReference type="ARBA" id="ARBA00023012"/>
    </source>
</evidence>